<sequence>MVKAAAAAAAQVGVTSSRGSAKTSRRRSRHLKISIEVRSNLTNHRHRRHQNVIIRSANSVLYKPDVNSGDRTVAEERCSTSSPELEEDDDDDALMSASCCSSNGSCDDRIKFADLEEGRVEVETSMYFSSRSGERETTPTSSDRGEESTSEDMDSTANPPLKKPSSHQGSTPAAGLIRITDEEFEKFFGEIQKNVPQCFKDKYNFDFDEDEPLEGRYEWARLKP</sequence>
<dbReference type="Pfam" id="PF02234">
    <property type="entry name" value="CDI"/>
    <property type="match status" value="1"/>
</dbReference>
<dbReference type="PANTHER" id="PTHR46776">
    <property type="entry name" value="CYCLIN-DEPENDENT KINASE INHIBITOR 4-RELATED"/>
    <property type="match status" value="1"/>
</dbReference>
<evidence type="ECO:0000256" key="1">
    <source>
        <dbReference type="ARBA" id="ARBA00004642"/>
    </source>
</evidence>
<keyword evidence="3" id="KW-0649">Protein kinase inhibitor</keyword>
<reference evidence="7" key="2">
    <citation type="journal article" date="2023" name="Int. J. Mol. Sci.">
        <title>De Novo Assembly and Annotation of 11 Diverse Shrub Willow (Salix) Genomes Reveals Novel Gene Organization in Sex-Linked Regions.</title>
        <authorList>
            <person name="Hyden B."/>
            <person name="Feng K."/>
            <person name="Yates T.B."/>
            <person name="Jawdy S."/>
            <person name="Cereghino C."/>
            <person name="Smart L.B."/>
            <person name="Muchero W."/>
        </authorList>
    </citation>
    <scope>NUCLEOTIDE SEQUENCE</scope>
    <source>
        <tissue evidence="7">Shoot tip</tissue>
    </source>
</reference>
<organism evidence="7 8">
    <name type="scientific">Salix koriyanagi</name>
    <dbReference type="NCBI Taxonomy" id="2511006"/>
    <lineage>
        <taxon>Eukaryota</taxon>
        <taxon>Viridiplantae</taxon>
        <taxon>Streptophyta</taxon>
        <taxon>Embryophyta</taxon>
        <taxon>Tracheophyta</taxon>
        <taxon>Spermatophyta</taxon>
        <taxon>Magnoliopsida</taxon>
        <taxon>eudicotyledons</taxon>
        <taxon>Gunneridae</taxon>
        <taxon>Pentapetalae</taxon>
        <taxon>rosids</taxon>
        <taxon>fabids</taxon>
        <taxon>Malpighiales</taxon>
        <taxon>Salicaceae</taxon>
        <taxon>Saliceae</taxon>
        <taxon>Salix</taxon>
    </lineage>
</organism>
<dbReference type="InterPro" id="IPR044275">
    <property type="entry name" value="KRP"/>
</dbReference>
<feature type="compositionally biased region" description="Acidic residues" evidence="5">
    <location>
        <begin position="84"/>
        <end position="93"/>
    </location>
</feature>
<dbReference type="PIRSF" id="PIRSF017811">
    <property type="entry name" value="CDK_inhib_pln"/>
    <property type="match status" value="1"/>
</dbReference>
<dbReference type="InterPro" id="IPR044898">
    <property type="entry name" value="CDI_dom_sf"/>
</dbReference>
<comment type="caution">
    <text evidence="7">The sequence shown here is derived from an EMBL/GenBank/DDBJ whole genome shotgun (WGS) entry which is preliminary data.</text>
</comment>
<comment type="similarity">
    <text evidence="2">Belongs to the CDI family. ICK/KRP subfamily.</text>
</comment>
<evidence type="ECO:0000259" key="6">
    <source>
        <dbReference type="Pfam" id="PF02234"/>
    </source>
</evidence>
<evidence type="ECO:0000256" key="3">
    <source>
        <dbReference type="ARBA" id="ARBA00023013"/>
    </source>
</evidence>
<feature type="region of interest" description="Disordered" evidence="5">
    <location>
        <begin position="123"/>
        <end position="176"/>
    </location>
</feature>
<dbReference type="Gene3D" id="4.10.365.10">
    <property type="entry name" value="p27"/>
    <property type="match status" value="1"/>
</dbReference>
<dbReference type="Proteomes" id="UP001151752">
    <property type="component" value="Chromosome 5"/>
</dbReference>
<dbReference type="InterPro" id="IPR003175">
    <property type="entry name" value="CDI_dom"/>
</dbReference>
<proteinExistence type="inferred from homology"/>
<comment type="subcellular location">
    <subcellularLocation>
        <location evidence="1">Nucleus</location>
        <location evidence="1">Nucleoplasm</location>
    </subcellularLocation>
</comment>
<keyword evidence="8" id="KW-1185">Reference proteome</keyword>
<evidence type="ECO:0000313" key="7">
    <source>
        <dbReference type="EMBL" id="KAJ6682014.1"/>
    </source>
</evidence>
<keyword evidence="4" id="KW-0131">Cell cycle</keyword>
<reference evidence="7" key="1">
    <citation type="submission" date="2022-11" db="EMBL/GenBank/DDBJ databases">
        <authorList>
            <person name="Hyden B.L."/>
            <person name="Feng K."/>
            <person name="Yates T."/>
            <person name="Jawdy S."/>
            <person name="Smart L.B."/>
            <person name="Muchero W."/>
        </authorList>
    </citation>
    <scope>NUCLEOTIDE SEQUENCE</scope>
    <source>
        <tissue evidence="7">Shoot tip</tissue>
    </source>
</reference>
<feature type="region of interest" description="Disordered" evidence="5">
    <location>
        <begin position="6"/>
        <end position="29"/>
    </location>
</feature>
<dbReference type="AlphaFoldDB" id="A0A9Q0P5M0"/>
<feature type="region of interest" description="Disordered" evidence="5">
    <location>
        <begin position="64"/>
        <end position="96"/>
    </location>
</feature>
<protein>
    <submittedName>
        <fullName evidence="7">CYCLIN-DEPENDENT KINASE INHIBITOR 4-RELATED</fullName>
    </submittedName>
</protein>
<evidence type="ECO:0000256" key="4">
    <source>
        <dbReference type="ARBA" id="ARBA00023306"/>
    </source>
</evidence>
<evidence type="ECO:0000256" key="2">
    <source>
        <dbReference type="ARBA" id="ARBA00010274"/>
    </source>
</evidence>
<dbReference type="GO" id="GO:0004861">
    <property type="term" value="F:cyclin-dependent protein serine/threonine kinase inhibitor activity"/>
    <property type="evidence" value="ECO:0007669"/>
    <property type="project" value="InterPro"/>
</dbReference>
<feature type="domain" description="Cyclin-dependent kinase inhibitor" evidence="6">
    <location>
        <begin position="179"/>
        <end position="222"/>
    </location>
</feature>
<gene>
    <name evidence="7" type="ORF">OIU74_020294</name>
</gene>
<dbReference type="EMBL" id="JAPFFM010000020">
    <property type="protein sequence ID" value="KAJ6682014.1"/>
    <property type="molecule type" value="Genomic_DNA"/>
</dbReference>
<accession>A0A9Q0P5M0</accession>
<feature type="compositionally biased region" description="Polar residues" evidence="5">
    <location>
        <begin position="13"/>
        <end position="22"/>
    </location>
</feature>
<dbReference type="GO" id="GO:0051726">
    <property type="term" value="P:regulation of cell cycle"/>
    <property type="evidence" value="ECO:0007669"/>
    <property type="project" value="InterPro"/>
</dbReference>
<name>A0A9Q0P5M0_9ROSI</name>
<evidence type="ECO:0000313" key="8">
    <source>
        <dbReference type="Proteomes" id="UP001151752"/>
    </source>
</evidence>
<evidence type="ECO:0000256" key="5">
    <source>
        <dbReference type="SAM" id="MobiDB-lite"/>
    </source>
</evidence>
<feature type="compositionally biased region" description="Basic and acidic residues" evidence="5">
    <location>
        <begin position="132"/>
        <end position="147"/>
    </location>
</feature>
<dbReference type="GO" id="GO:0005654">
    <property type="term" value="C:nucleoplasm"/>
    <property type="evidence" value="ECO:0007669"/>
    <property type="project" value="UniProtKB-SubCell"/>
</dbReference>